<organism evidence="10 11">
    <name type="scientific">Candidatus Methanoperedens nitratireducens</name>
    <dbReference type="NCBI Taxonomy" id="1392998"/>
    <lineage>
        <taxon>Archaea</taxon>
        <taxon>Methanobacteriati</taxon>
        <taxon>Methanobacteriota</taxon>
        <taxon>Stenosarchaea group</taxon>
        <taxon>Methanomicrobia</taxon>
        <taxon>Methanosarcinales</taxon>
        <taxon>ANME-2 cluster</taxon>
        <taxon>Candidatus Methanoperedentaceae</taxon>
        <taxon>Candidatus Methanoperedens</taxon>
    </lineage>
</organism>
<evidence type="ECO:0000256" key="2">
    <source>
        <dbReference type="ARBA" id="ARBA00022475"/>
    </source>
</evidence>
<evidence type="ECO:0000256" key="6">
    <source>
        <dbReference type="ARBA" id="ARBA00023136"/>
    </source>
</evidence>
<comment type="subcellular location">
    <subcellularLocation>
        <location evidence="1">Cell membrane</location>
        <topology evidence="1">Multi-pass membrane protein</topology>
    </subcellularLocation>
</comment>
<dbReference type="Pfam" id="PF00662">
    <property type="entry name" value="Proton_antipo_N"/>
    <property type="match status" value="1"/>
</dbReference>
<evidence type="ECO:0000259" key="9">
    <source>
        <dbReference type="Pfam" id="PF00662"/>
    </source>
</evidence>
<evidence type="ECO:0000256" key="3">
    <source>
        <dbReference type="ARBA" id="ARBA00022692"/>
    </source>
</evidence>
<feature type="transmembrane region" description="Helical" evidence="7">
    <location>
        <begin position="275"/>
        <end position="294"/>
    </location>
</feature>
<dbReference type="GO" id="GO:0016491">
    <property type="term" value="F:oxidoreductase activity"/>
    <property type="evidence" value="ECO:0007669"/>
    <property type="project" value="UniProtKB-KW"/>
</dbReference>
<dbReference type="InterPro" id="IPR001516">
    <property type="entry name" value="Proton_antipo_N"/>
</dbReference>
<reference evidence="10 11" key="1">
    <citation type="submission" date="2015-09" db="EMBL/GenBank/DDBJ databases">
        <title>A metagenomics-based metabolic model of nitrate-dependent anaerobic oxidation of methane by Methanoperedens-like archaea.</title>
        <authorList>
            <person name="Arshad A."/>
            <person name="Speth D.R."/>
            <person name="De Graaf R.M."/>
            <person name="Op Den Camp H.J."/>
            <person name="Jetten M.S."/>
            <person name="Welte C.U."/>
        </authorList>
    </citation>
    <scope>NUCLEOTIDE SEQUENCE [LARGE SCALE GENOMIC DNA]</scope>
</reference>
<feature type="transmembrane region" description="Helical" evidence="7">
    <location>
        <begin position="375"/>
        <end position="402"/>
    </location>
</feature>
<dbReference type="PANTHER" id="PTHR42682">
    <property type="entry name" value="HYDROGENASE-4 COMPONENT F"/>
    <property type="match status" value="1"/>
</dbReference>
<evidence type="ECO:0000256" key="1">
    <source>
        <dbReference type="ARBA" id="ARBA00004651"/>
    </source>
</evidence>
<evidence type="ECO:0000256" key="5">
    <source>
        <dbReference type="ARBA" id="ARBA00023002"/>
    </source>
</evidence>
<proteinExistence type="predicted"/>
<feature type="domain" description="NADH:quinone oxidoreductase/Mrp antiporter transmembrane" evidence="8">
    <location>
        <begin position="125"/>
        <end position="413"/>
    </location>
</feature>
<accession>A0A0P8DV90</accession>
<evidence type="ECO:0000256" key="4">
    <source>
        <dbReference type="ARBA" id="ARBA00022989"/>
    </source>
</evidence>
<protein>
    <submittedName>
        <fullName evidence="10">Hydrogenase membrane subunit</fullName>
    </submittedName>
</protein>
<dbReference type="Pfam" id="PF00361">
    <property type="entry name" value="Proton_antipo_M"/>
    <property type="match status" value="1"/>
</dbReference>
<feature type="transmembrane region" description="Helical" evidence="7">
    <location>
        <begin position="314"/>
        <end position="334"/>
    </location>
</feature>
<keyword evidence="3 7" id="KW-0812">Transmembrane</keyword>
<feature type="transmembrane region" description="Helical" evidence="7">
    <location>
        <begin position="27"/>
        <end position="44"/>
    </location>
</feature>
<feature type="transmembrane region" description="Helical" evidence="7">
    <location>
        <begin position="242"/>
        <end position="263"/>
    </location>
</feature>
<keyword evidence="2" id="KW-1003">Cell membrane</keyword>
<keyword evidence="4 7" id="KW-1133">Transmembrane helix</keyword>
<evidence type="ECO:0000256" key="7">
    <source>
        <dbReference type="SAM" id="Phobius"/>
    </source>
</evidence>
<name>A0A0P8DV90_9EURY</name>
<feature type="domain" description="NADH-Ubiquinone oxidoreductase (complex I) chain 5 N-terminal" evidence="9">
    <location>
        <begin position="59"/>
        <end position="91"/>
    </location>
</feature>
<dbReference type="GO" id="GO:0005886">
    <property type="term" value="C:plasma membrane"/>
    <property type="evidence" value="ECO:0007669"/>
    <property type="project" value="UniProtKB-SubCell"/>
</dbReference>
<gene>
    <name evidence="10" type="ORF">MPEBLZ_04048</name>
</gene>
<dbReference type="GO" id="GO:0008137">
    <property type="term" value="F:NADH dehydrogenase (ubiquinone) activity"/>
    <property type="evidence" value="ECO:0007669"/>
    <property type="project" value="InterPro"/>
</dbReference>
<dbReference type="PRINTS" id="PR01437">
    <property type="entry name" value="NUOXDRDTASE4"/>
</dbReference>
<dbReference type="InterPro" id="IPR001750">
    <property type="entry name" value="ND/Mrp_TM"/>
</dbReference>
<keyword evidence="5" id="KW-0560">Oxidoreductase</keyword>
<dbReference type="EMBL" id="LKCM01000364">
    <property type="protein sequence ID" value="KPQ41407.1"/>
    <property type="molecule type" value="Genomic_DNA"/>
</dbReference>
<dbReference type="AlphaFoldDB" id="A0A0P8DV90"/>
<comment type="caution">
    <text evidence="10">The sequence shown here is derived from an EMBL/GenBank/DDBJ whole genome shotgun (WGS) entry which is preliminary data.</text>
</comment>
<evidence type="ECO:0000313" key="11">
    <source>
        <dbReference type="Proteomes" id="UP000050360"/>
    </source>
</evidence>
<feature type="transmembrane region" description="Helical" evidence="7">
    <location>
        <begin position="157"/>
        <end position="179"/>
    </location>
</feature>
<dbReference type="InterPro" id="IPR003918">
    <property type="entry name" value="NADH_UbQ_OxRdtase"/>
</dbReference>
<evidence type="ECO:0000259" key="8">
    <source>
        <dbReference type="Pfam" id="PF00361"/>
    </source>
</evidence>
<feature type="transmembrane region" description="Helical" evidence="7">
    <location>
        <begin position="408"/>
        <end position="429"/>
    </location>
</feature>
<feature type="transmembrane region" description="Helical" evidence="7">
    <location>
        <begin position="449"/>
        <end position="468"/>
    </location>
</feature>
<dbReference type="InterPro" id="IPR052175">
    <property type="entry name" value="ComplexI-like_HydComp"/>
</dbReference>
<feature type="transmembrane region" description="Helical" evidence="7">
    <location>
        <begin position="127"/>
        <end position="145"/>
    </location>
</feature>
<keyword evidence="6 7" id="KW-0472">Membrane</keyword>
<dbReference type="GO" id="GO:0042773">
    <property type="term" value="P:ATP synthesis coupled electron transport"/>
    <property type="evidence" value="ECO:0007669"/>
    <property type="project" value="InterPro"/>
</dbReference>
<feature type="transmembrane region" description="Helical" evidence="7">
    <location>
        <begin position="104"/>
        <end position="121"/>
    </location>
</feature>
<dbReference type="PATRIC" id="fig|1719120.3.peg.4413"/>
<dbReference type="PANTHER" id="PTHR42682:SF5">
    <property type="entry name" value="HYDROGENASE-4 COMPONENT F"/>
    <property type="match status" value="1"/>
</dbReference>
<sequence>MIEYLLLAPVLTGILCFLTKSKKQVETVSLTGSIATLILGLILVKNVYQNNVIISWTNALFADAFSAFIVLIVSIVGFVASIYSIGYMGHEFKHGIMDLRKLKIYYILFHIFMFTMLLVGVTNNLGLWIAIEMTTLVSALLMILHTKKSSVEAAWKYMIICTVGITFALFGTILTYYGAVKILGESGDALNWTSLIAVADQFDPTIMKLAFIFILIGYGTKAGLAPMHTWLPDAHSEAPTPVSALLSGVLLNCAMYGIIRFYTIATKSTGPAFTSNLLIIFGLLSIGIAVPFIILQEDYKRMLAYSSVEHMGIIALGIGFGGALGIFGAILHMFNHAMTKSLMFFGAGNILLKHETKEIDKVSGIMKSMPATGTLLLIGGLAITGSPPFGIFISEFTILSAGFFQGNIISSVLFLLFIIMIFAGFFYNLSKMIFGTPKPGILPGEVSRWTLGAMVIVAVFVIVLGVYIPSFFYDIIMKVVAVIRVI</sequence>
<evidence type="ECO:0000313" key="10">
    <source>
        <dbReference type="EMBL" id="KPQ41407.1"/>
    </source>
</evidence>
<dbReference type="Proteomes" id="UP000050360">
    <property type="component" value="Unassembled WGS sequence"/>
</dbReference>
<feature type="transmembrane region" description="Helical" evidence="7">
    <location>
        <begin position="64"/>
        <end position="83"/>
    </location>
</feature>